<evidence type="ECO:0000259" key="2">
    <source>
        <dbReference type="Pfam" id="PF12937"/>
    </source>
</evidence>
<dbReference type="Proteomes" id="UP000243876">
    <property type="component" value="Unassembled WGS sequence"/>
</dbReference>
<dbReference type="OrthoDB" id="2585512at2759"/>
<dbReference type="SUPFAM" id="SSF52047">
    <property type="entry name" value="RNI-like"/>
    <property type="match status" value="1"/>
</dbReference>
<sequence>MPTSLSDLPPELLPALLEPLVRRQDLYNVCLVNREWAACGQSLLYRRISLFGRDLAIASQLFRLLASNPRLAALVKTLHIRVWPLSLIVKERLAMEEVAVNMLTNCINVEELVFTRKGSLTDRVFEAITSLPRLRIFELNAHTNLSPGSWSASHLLDLPPLRSLSLILPDRNIASILPAFLSHQRELLQNSRAEDGSGGVGGPMLEELSILCRESTVINDTVVSSLAPVLAHGQLHSLALAGCSKLTGAPLLTLLPHLPHLRNLALEACNLDPSFYSGAAPFLTRLESLKLTHPGPRHPTLPAFFPALKSLLEQTKELRAFTLYHSGASATGRREWPIVPGDFIEKLTAVVGDKLRKFEVSGVLIQVEAVEALTTGATGIRDLVLHLGSESDLPRLTASFAPLSSLRTLHLLSQRADVSPDDVLTLAEQCAPTLGQIGFRNRVWIVRRTHPPPARPDSPPGAGPEAPSAPAKVSLAPYDLPWWPEALLVIRT</sequence>
<feature type="non-terminal residue" evidence="3">
    <location>
        <position position="1"/>
    </location>
</feature>
<dbReference type="InterPro" id="IPR032675">
    <property type="entry name" value="LRR_dom_sf"/>
</dbReference>
<reference evidence="4" key="1">
    <citation type="submission" date="2015-02" db="EMBL/GenBank/DDBJ databases">
        <authorList>
            <person name="Gon?alves P."/>
        </authorList>
    </citation>
    <scope>NUCLEOTIDE SEQUENCE [LARGE SCALE GENOMIC DNA]</scope>
</reference>
<dbReference type="InterPro" id="IPR001810">
    <property type="entry name" value="F-box_dom"/>
</dbReference>
<name>A0A0D6EJS0_SPOSA</name>
<accession>A0A0D6EJS0</accession>
<feature type="region of interest" description="Disordered" evidence="1">
    <location>
        <begin position="449"/>
        <end position="470"/>
    </location>
</feature>
<feature type="compositionally biased region" description="Pro residues" evidence="1">
    <location>
        <begin position="451"/>
        <end position="462"/>
    </location>
</feature>
<dbReference type="EMBL" id="CENE01000004">
    <property type="protein sequence ID" value="CEQ40003.1"/>
    <property type="molecule type" value="Genomic_DNA"/>
</dbReference>
<evidence type="ECO:0000256" key="1">
    <source>
        <dbReference type="SAM" id="MobiDB-lite"/>
    </source>
</evidence>
<dbReference type="Gene3D" id="3.80.10.10">
    <property type="entry name" value="Ribonuclease Inhibitor"/>
    <property type="match status" value="1"/>
</dbReference>
<evidence type="ECO:0000313" key="4">
    <source>
        <dbReference type="Proteomes" id="UP000243876"/>
    </source>
</evidence>
<dbReference type="AlphaFoldDB" id="A0A0D6EJS0"/>
<proteinExistence type="predicted"/>
<evidence type="ECO:0000313" key="3">
    <source>
        <dbReference type="EMBL" id="CEQ40003.1"/>
    </source>
</evidence>
<organism evidence="3 4">
    <name type="scientific">Sporidiobolus salmonicolor</name>
    <name type="common">Yeast-like fungus</name>
    <name type="synonym">Sporobolomyces salmonicolor</name>
    <dbReference type="NCBI Taxonomy" id="5005"/>
    <lineage>
        <taxon>Eukaryota</taxon>
        <taxon>Fungi</taxon>
        <taxon>Dikarya</taxon>
        <taxon>Basidiomycota</taxon>
        <taxon>Pucciniomycotina</taxon>
        <taxon>Microbotryomycetes</taxon>
        <taxon>Sporidiobolales</taxon>
        <taxon>Sporidiobolaceae</taxon>
        <taxon>Sporobolomyces</taxon>
    </lineage>
</organism>
<protein>
    <submittedName>
        <fullName evidence="3">SPOSA6832_01564-mRNA-1:cds</fullName>
    </submittedName>
</protein>
<gene>
    <name evidence="3" type="primary">SPOSA6832_01564</name>
</gene>
<keyword evidence="4" id="KW-1185">Reference proteome</keyword>
<feature type="domain" description="F-box" evidence="2">
    <location>
        <begin position="5"/>
        <end position="50"/>
    </location>
</feature>
<dbReference type="Pfam" id="PF12937">
    <property type="entry name" value="F-box-like"/>
    <property type="match status" value="1"/>
</dbReference>